<feature type="compositionally biased region" description="Low complexity" evidence="1">
    <location>
        <begin position="84"/>
        <end position="99"/>
    </location>
</feature>
<organism evidence="2 3">
    <name type="scientific">Digitaria exilis</name>
    <dbReference type="NCBI Taxonomy" id="1010633"/>
    <lineage>
        <taxon>Eukaryota</taxon>
        <taxon>Viridiplantae</taxon>
        <taxon>Streptophyta</taxon>
        <taxon>Embryophyta</taxon>
        <taxon>Tracheophyta</taxon>
        <taxon>Spermatophyta</taxon>
        <taxon>Magnoliopsida</taxon>
        <taxon>Liliopsida</taxon>
        <taxon>Poales</taxon>
        <taxon>Poaceae</taxon>
        <taxon>PACMAD clade</taxon>
        <taxon>Panicoideae</taxon>
        <taxon>Panicodae</taxon>
        <taxon>Paniceae</taxon>
        <taxon>Anthephorinae</taxon>
        <taxon>Digitaria</taxon>
    </lineage>
</organism>
<evidence type="ECO:0000256" key="1">
    <source>
        <dbReference type="SAM" id="MobiDB-lite"/>
    </source>
</evidence>
<keyword evidence="3" id="KW-1185">Reference proteome</keyword>
<feature type="region of interest" description="Disordered" evidence="1">
    <location>
        <begin position="72"/>
        <end position="119"/>
    </location>
</feature>
<feature type="region of interest" description="Disordered" evidence="1">
    <location>
        <begin position="1"/>
        <end position="25"/>
    </location>
</feature>
<evidence type="ECO:0000313" key="3">
    <source>
        <dbReference type="Proteomes" id="UP000636709"/>
    </source>
</evidence>
<sequence>MAALLPAAGAHGRGRRRVPPPPNDPARLVGGALVCKRWFRCRFREFCRTLPVLGFISNIADRRVSRARLVPRPPSAIPRRPTRARAASSSASLPVAATPCTRPSASLSGTPWRTSSGTVEAAQAQPVVMPIPANGAMERGSAVRLLFWWRLQPPGLLPRPLPGGFHGNL</sequence>
<gene>
    <name evidence="2" type="ORF">HU200_004105</name>
</gene>
<name>A0A835FT07_9POAL</name>
<protein>
    <submittedName>
        <fullName evidence="2">Uncharacterized protein</fullName>
    </submittedName>
</protein>
<feature type="compositionally biased region" description="Low complexity" evidence="1">
    <location>
        <begin position="1"/>
        <end position="10"/>
    </location>
</feature>
<dbReference type="Proteomes" id="UP000636709">
    <property type="component" value="Unassembled WGS sequence"/>
</dbReference>
<reference evidence="2" key="1">
    <citation type="submission" date="2020-07" db="EMBL/GenBank/DDBJ databases">
        <title>Genome sequence and genetic diversity analysis of an under-domesticated orphan crop, white fonio (Digitaria exilis).</title>
        <authorList>
            <person name="Bennetzen J.L."/>
            <person name="Chen S."/>
            <person name="Ma X."/>
            <person name="Wang X."/>
            <person name="Yssel A.E.J."/>
            <person name="Chaluvadi S.R."/>
            <person name="Johnson M."/>
            <person name="Gangashetty P."/>
            <person name="Hamidou F."/>
            <person name="Sanogo M.D."/>
            <person name="Zwaenepoel A."/>
            <person name="Wallace J."/>
            <person name="Van De Peer Y."/>
            <person name="Van Deynze A."/>
        </authorList>
    </citation>
    <scope>NUCLEOTIDE SEQUENCE</scope>
    <source>
        <tissue evidence="2">Leaves</tissue>
    </source>
</reference>
<dbReference type="EMBL" id="JACEFO010000268">
    <property type="protein sequence ID" value="KAF8775968.1"/>
    <property type="molecule type" value="Genomic_DNA"/>
</dbReference>
<accession>A0A835FT07</accession>
<dbReference type="AlphaFoldDB" id="A0A835FT07"/>
<comment type="caution">
    <text evidence="2">The sequence shown here is derived from an EMBL/GenBank/DDBJ whole genome shotgun (WGS) entry which is preliminary data.</text>
</comment>
<proteinExistence type="predicted"/>
<feature type="compositionally biased region" description="Polar residues" evidence="1">
    <location>
        <begin position="101"/>
        <end position="118"/>
    </location>
</feature>
<evidence type="ECO:0000313" key="2">
    <source>
        <dbReference type="EMBL" id="KAF8775968.1"/>
    </source>
</evidence>